<dbReference type="EMBL" id="CM000786">
    <property type="protein sequence ID" value="AQK45250.1"/>
    <property type="molecule type" value="Genomic_DNA"/>
</dbReference>
<dbReference type="InParanoid" id="A0A1D6JBJ3"/>
<dbReference type="SUPFAM" id="SSF81383">
    <property type="entry name" value="F-box domain"/>
    <property type="match status" value="1"/>
</dbReference>
<proteinExistence type="predicted"/>
<dbReference type="STRING" id="4577.A0A1D6JBJ3"/>
<dbReference type="GO" id="GO:0008168">
    <property type="term" value="F:methyltransferase activity"/>
    <property type="evidence" value="ECO:0007669"/>
    <property type="project" value="UniProtKB-KW"/>
</dbReference>
<name>A0A1D6JBJ3_MAIZE</name>
<dbReference type="PANTHER" id="PTHR46655">
    <property type="entry name" value="HISTONE-LYSINE N-METHYLTRANSFERASE ATXR3"/>
    <property type="match status" value="1"/>
</dbReference>
<gene>
    <name evidence="1" type="ORF">ZEAMMB73_Zm00001d025990</name>
</gene>
<keyword evidence="1" id="KW-0489">Methyltransferase</keyword>
<accession>A0A1D6JBJ3</accession>
<dbReference type="InterPro" id="IPR036047">
    <property type="entry name" value="F-box-like_dom_sf"/>
</dbReference>
<organism evidence="1">
    <name type="scientific">Zea mays</name>
    <name type="common">Maize</name>
    <dbReference type="NCBI Taxonomy" id="4577"/>
    <lineage>
        <taxon>Eukaryota</taxon>
        <taxon>Viridiplantae</taxon>
        <taxon>Streptophyta</taxon>
        <taxon>Embryophyta</taxon>
        <taxon>Tracheophyta</taxon>
        <taxon>Spermatophyta</taxon>
        <taxon>Magnoliopsida</taxon>
        <taxon>Liliopsida</taxon>
        <taxon>Poales</taxon>
        <taxon>Poaceae</taxon>
        <taxon>PACMAD clade</taxon>
        <taxon>Panicoideae</taxon>
        <taxon>Andropogonodae</taxon>
        <taxon>Andropogoneae</taxon>
        <taxon>Tripsacinae</taxon>
        <taxon>Zea</taxon>
    </lineage>
</organism>
<evidence type="ECO:0000313" key="1">
    <source>
        <dbReference type="EMBL" id="AQK45250.1"/>
    </source>
</evidence>
<dbReference type="AlphaFoldDB" id="A0A1D6JBJ3"/>
<sequence length="303" mass="33993">MRPGRSNTAGRRVTPATRHRPAPPSLDLHAAEGLAMCGGVMRDGPTLEARLYTNRGRPLLLLDKTVFSVSPIRQLIGVTWFPVLKDFTHPDQYNFGVNQGSSSFHELHPQFAGYTRGKLHELVMKYFKSRELTLAINEVLDPWISAKQPKKEFEAYFSHNSASRNFLPEDGGSAKRARLLPDQSDENIHLSQDIIASRKEDICFEELCDGASSVDNDSVNPRAGNASWGLLNDHLLARIFHFMKADLKSLISFAATCKSWNAAAKYYRNMCRFIDLSSVGPLCTDSVFCDIMMQYRSVFWGTG</sequence>
<dbReference type="Gene3D" id="1.20.1280.50">
    <property type="match status" value="1"/>
</dbReference>
<dbReference type="CDD" id="cd09917">
    <property type="entry name" value="F-box_SF"/>
    <property type="match status" value="1"/>
</dbReference>
<dbReference type="PANTHER" id="PTHR46655:SF1">
    <property type="entry name" value="HISTONE-LYSINE N-METHYLTRANSFERASE ATXR3"/>
    <property type="match status" value="1"/>
</dbReference>
<reference evidence="1" key="1">
    <citation type="submission" date="2015-12" db="EMBL/GenBank/DDBJ databases">
        <title>Update maize B73 reference genome by single molecule sequencing technologies.</title>
        <authorList>
            <consortium name="Maize Genome Sequencing Project"/>
            <person name="Ware D."/>
        </authorList>
    </citation>
    <scope>NUCLEOTIDE SEQUENCE</scope>
    <source>
        <tissue evidence="1">Seedling</tissue>
    </source>
</reference>
<keyword evidence="1" id="KW-0808">Transferase</keyword>
<protein>
    <submittedName>
        <fullName evidence="1">Histone-lysine N-methyltransferase ATXR3</fullName>
    </submittedName>
</protein>
<dbReference type="GO" id="GO:0032259">
    <property type="term" value="P:methylation"/>
    <property type="evidence" value="ECO:0007669"/>
    <property type="project" value="UniProtKB-KW"/>
</dbReference>